<organism evidence="2 3">
    <name type="scientific">Candidatus Cryptobacteroides faecipullorum</name>
    <dbReference type="NCBI Taxonomy" id="2840764"/>
    <lineage>
        <taxon>Bacteria</taxon>
        <taxon>Pseudomonadati</taxon>
        <taxon>Bacteroidota</taxon>
        <taxon>Bacteroidia</taxon>
        <taxon>Bacteroidales</taxon>
        <taxon>Candidatus Cryptobacteroides</taxon>
    </lineage>
</organism>
<evidence type="ECO:0000313" key="2">
    <source>
        <dbReference type="EMBL" id="MBO8467182.1"/>
    </source>
</evidence>
<dbReference type="InterPro" id="IPR025624">
    <property type="entry name" value="PcfK"/>
</dbReference>
<comment type="caution">
    <text evidence="2">The sequence shown here is derived from an EMBL/GenBank/DDBJ whole genome shotgun (WGS) entry which is preliminary data.</text>
</comment>
<sequence>MNKMFEKAIKAFLDDKAEKDEAFAKKYKSEKKNIADCCKFIIAEVKKSCKGNEAACTDEYVYGLAMHYYDEENIKVPANAPSCRVVVPGDMELSEEDKKEAREEAMRRLKEQEVQEQIRKERQKQEAAEKKAEAERKRREAAIERKRKEWENSDLLFNFDEGDQA</sequence>
<dbReference type="Pfam" id="PF14058">
    <property type="entry name" value="PcfK"/>
    <property type="match status" value="1"/>
</dbReference>
<feature type="compositionally biased region" description="Basic and acidic residues" evidence="1">
    <location>
        <begin position="96"/>
        <end position="145"/>
    </location>
</feature>
<name>A0A9D9I731_9BACT</name>
<feature type="region of interest" description="Disordered" evidence="1">
    <location>
        <begin position="94"/>
        <end position="145"/>
    </location>
</feature>
<dbReference type="AlphaFoldDB" id="A0A9D9I731"/>
<evidence type="ECO:0000256" key="1">
    <source>
        <dbReference type="SAM" id="MobiDB-lite"/>
    </source>
</evidence>
<dbReference type="Proteomes" id="UP000823660">
    <property type="component" value="Unassembled WGS sequence"/>
</dbReference>
<reference evidence="2" key="1">
    <citation type="submission" date="2020-10" db="EMBL/GenBank/DDBJ databases">
        <authorList>
            <person name="Gilroy R."/>
        </authorList>
    </citation>
    <scope>NUCLEOTIDE SEQUENCE</scope>
    <source>
        <strain evidence="2">B1-15692</strain>
    </source>
</reference>
<accession>A0A9D9I731</accession>
<evidence type="ECO:0000313" key="3">
    <source>
        <dbReference type="Proteomes" id="UP000823660"/>
    </source>
</evidence>
<protein>
    <recommendedName>
        <fullName evidence="4">PcfK-like protein</fullName>
    </recommendedName>
</protein>
<proteinExistence type="predicted"/>
<evidence type="ECO:0008006" key="4">
    <source>
        <dbReference type="Google" id="ProtNLM"/>
    </source>
</evidence>
<dbReference type="EMBL" id="JADIMH010000031">
    <property type="protein sequence ID" value="MBO8467182.1"/>
    <property type="molecule type" value="Genomic_DNA"/>
</dbReference>
<reference evidence="2" key="2">
    <citation type="journal article" date="2021" name="PeerJ">
        <title>Extensive microbial diversity within the chicken gut microbiome revealed by metagenomics and culture.</title>
        <authorList>
            <person name="Gilroy R."/>
            <person name="Ravi A."/>
            <person name="Getino M."/>
            <person name="Pursley I."/>
            <person name="Horton D.L."/>
            <person name="Alikhan N.F."/>
            <person name="Baker D."/>
            <person name="Gharbi K."/>
            <person name="Hall N."/>
            <person name="Watson M."/>
            <person name="Adriaenssens E.M."/>
            <person name="Foster-Nyarko E."/>
            <person name="Jarju S."/>
            <person name="Secka A."/>
            <person name="Antonio M."/>
            <person name="Oren A."/>
            <person name="Chaudhuri R.R."/>
            <person name="La Ragione R."/>
            <person name="Hildebrand F."/>
            <person name="Pallen M.J."/>
        </authorList>
    </citation>
    <scope>NUCLEOTIDE SEQUENCE</scope>
    <source>
        <strain evidence="2">B1-15692</strain>
    </source>
</reference>
<gene>
    <name evidence="2" type="ORF">IAB99_05395</name>
</gene>